<feature type="transmembrane region" description="Helical" evidence="1">
    <location>
        <begin position="356"/>
        <end position="375"/>
    </location>
</feature>
<comment type="caution">
    <text evidence="3">The sequence shown here is derived from an EMBL/GenBank/DDBJ whole genome shotgun (WGS) entry which is preliminary data.</text>
</comment>
<evidence type="ECO:0000313" key="4">
    <source>
        <dbReference type="Proteomes" id="UP000318103"/>
    </source>
</evidence>
<dbReference type="OrthoDB" id="4039925at2"/>
<dbReference type="Proteomes" id="UP000318103">
    <property type="component" value="Unassembled WGS sequence"/>
</dbReference>
<keyword evidence="1" id="KW-0812">Transmembrane</keyword>
<keyword evidence="4" id="KW-1185">Reference proteome</keyword>
<dbReference type="RefSeq" id="WP_055705304.1">
    <property type="nucleotide sequence ID" value="NZ_JBPJFI010000001.1"/>
</dbReference>
<proteinExistence type="predicted"/>
<keyword evidence="1" id="KW-1133">Transmembrane helix</keyword>
<keyword evidence="1" id="KW-0472">Membrane</keyword>
<accession>A0A542TH39</accession>
<sequence length="383" mass="41422">MGWSRRVAALVSGILLSGCLSTGTAFAASGPKLDVEMFGSDWARPGQLVDLSLEGVPREAKAVTATSSAFSGTVALKWSDDDGRFDAVATLALSDKPGVYPLVAKIGDRAVARYKIRVLPSQRPSFEVQALYGTAARPGEQIDTEFDDLYPGETGTDFTVRSTALADPVRLVHDNQYDHYTPRLFTGQPYIRPEVKDGTYAFGLYGPDGRRVAEKSLTVRAARPGDSDYLGRARGPVFSPTFDLDTAREHGYRVRAGGRVYVLWKDTYPDPGEENRLSATSPAFTQPVNLRRDDTKAADGDDPRYYAMATVRTGLTSGTYPVTVVAHHGRVKRTGQLIVTGRPVAKRGVTADPGTGWLGVSAGLLVLTALGVYVVRRHRHTTA</sequence>
<gene>
    <name evidence="3" type="ORF">FB563_6260</name>
</gene>
<keyword evidence="2" id="KW-0732">Signal</keyword>
<dbReference type="EMBL" id="VFNX01000002">
    <property type="protein sequence ID" value="TQK86165.1"/>
    <property type="molecule type" value="Genomic_DNA"/>
</dbReference>
<feature type="signal peptide" evidence="2">
    <location>
        <begin position="1"/>
        <end position="27"/>
    </location>
</feature>
<evidence type="ECO:0000313" key="3">
    <source>
        <dbReference type="EMBL" id="TQK86165.1"/>
    </source>
</evidence>
<dbReference type="PROSITE" id="PS51257">
    <property type="entry name" value="PROKAR_LIPOPROTEIN"/>
    <property type="match status" value="1"/>
</dbReference>
<dbReference type="AlphaFoldDB" id="A0A542TH39"/>
<feature type="chain" id="PRO_5022230072" evidence="2">
    <location>
        <begin position="28"/>
        <end position="383"/>
    </location>
</feature>
<evidence type="ECO:0000256" key="2">
    <source>
        <dbReference type="SAM" id="SignalP"/>
    </source>
</evidence>
<organism evidence="3 4">
    <name type="scientific">Streptomyces puniciscabiei</name>
    <dbReference type="NCBI Taxonomy" id="164348"/>
    <lineage>
        <taxon>Bacteria</taxon>
        <taxon>Bacillati</taxon>
        <taxon>Actinomycetota</taxon>
        <taxon>Actinomycetes</taxon>
        <taxon>Kitasatosporales</taxon>
        <taxon>Streptomycetaceae</taxon>
        <taxon>Streptomyces</taxon>
    </lineage>
</organism>
<name>A0A542TH39_9ACTN</name>
<evidence type="ECO:0000256" key="1">
    <source>
        <dbReference type="SAM" id="Phobius"/>
    </source>
</evidence>
<reference evidence="3 4" key="1">
    <citation type="submission" date="2019-06" db="EMBL/GenBank/DDBJ databases">
        <title>Sequencing the genomes of 1000 actinobacteria strains.</title>
        <authorList>
            <person name="Klenk H.-P."/>
        </authorList>
    </citation>
    <scope>NUCLEOTIDE SEQUENCE [LARGE SCALE GENOMIC DNA]</scope>
    <source>
        <strain evidence="3 4">DSM 41929</strain>
    </source>
</reference>
<protein>
    <submittedName>
        <fullName evidence="3">Uncharacterized protein</fullName>
    </submittedName>
</protein>